<evidence type="ECO:0000313" key="1">
    <source>
        <dbReference type="EMBL" id="GBE61735.1"/>
    </source>
</evidence>
<name>A0A2H6KFG9_9APIC</name>
<comment type="caution">
    <text evidence="1">The sequence shown here is derived from an EMBL/GenBank/DDBJ whole genome shotgun (WGS) entry which is preliminary data.</text>
</comment>
<protein>
    <submittedName>
        <fullName evidence="1">Hydrocephalus-inducing like protein, putative</fullName>
    </submittedName>
</protein>
<dbReference type="RefSeq" id="XP_028867978.1">
    <property type="nucleotide sequence ID" value="XM_029012145.1"/>
</dbReference>
<proteinExistence type="predicted"/>
<dbReference type="AlphaFoldDB" id="A0A2H6KFG9"/>
<dbReference type="EMBL" id="BDSA01000003">
    <property type="protein sequence ID" value="GBE61735.1"/>
    <property type="molecule type" value="Genomic_DNA"/>
</dbReference>
<accession>A0A2H6KFG9</accession>
<dbReference type="GeneID" id="39875505"/>
<dbReference type="VEuPathDB" id="PiroplasmaDB:BOVATA_032280"/>
<gene>
    <name evidence="1" type="ORF">BOVATA_032280</name>
</gene>
<keyword evidence="2" id="KW-1185">Reference proteome</keyword>
<evidence type="ECO:0000313" key="2">
    <source>
        <dbReference type="Proteomes" id="UP000236319"/>
    </source>
</evidence>
<sequence>MHHAVALAAAHGLVVRRDGLTAPGARARVEHEQRAVHRVAVVTAEDVHLVVHEAGGVAADRGRVHVAGAVHAGPRVGRNVVRVGVVEVGATAVTAIHVQHPTVSDHHVSAARLGLLAVGPAQVGPRRGHRVEAVHVVEALRAVVSTEAVETVVHAGNTMARTLAQHLARAIDVADLHIHGCIRVRRVERVVERRHVKGEHVHQPLTAVVTAVHEHFSAKHSACVVVAGQTCRRKLSLLLRPRQQNVRFLHAQVQAQPTALHCVESVRISKWFLSNPTAEDHHHLTHHIAAVGRTGRRRSWRGADVLV</sequence>
<dbReference type="Proteomes" id="UP000236319">
    <property type="component" value="Unassembled WGS sequence"/>
</dbReference>
<reference evidence="1 2" key="1">
    <citation type="journal article" date="2017" name="BMC Genomics">
        <title>Whole-genome assembly of Babesia ovata and comparative genomics between closely related pathogens.</title>
        <authorList>
            <person name="Yamagishi J."/>
            <person name="Asada M."/>
            <person name="Hakimi H."/>
            <person name="Tanaka T.Q."/>
            <person name="Sugimoto C."/>
            <person name="Kawazu S."/>
        </authorList>
    </citation>
    <scope>NUCLEOTIDE SEQUENCE [LARGE SCALE GENOMIC DNA]</scope>
    <source>
        <strain evidence="1 2">Miyake</strain>
    </source>
</reference>
<organism evidence="1 2">
    <name type="scientific">Babesia ovata</name>
    <dbReference type="NCBI Taxonomy" id="189622"/>
    <lineage>
        <taxon>Eukaryota</taxon>
        <taxon>Sar</taxon>
        <taxon>Alveolata</taxon>
        <taxon>Apicomplexa</taxon>
        <taxon>Aconoidasida</taxon>
        <taxon>Piroplasmida</taxon>
        <taxon>Babesiidae</taxon>
        <taxon>Babesia</taxon>
    </lineage>
</organism>